<dbReference type="OrthoDB" id="4072855at2759"/>
<name>A0A9P7D5V9_9AGAM</name>
<feature type="compositionally biased region" description="Basic and acidic residues" evidence="1">
    <location>
        <begin position="87"/>
        <end position="97"/>
    </location>
</feature>
<protein>
    <submittedName>
        <fullName evidence="2">Uncharacterized protein</fullName>
    </submittedName>
</protein>
<feature type="region of interest" description="Disordered" evidence="1">
    <location>
        <begin position="56"/>
        <end position="103"/>
    </location>
</feature>
<dbReference type="AlphaFoldDB" id="A0A9P7D5V9"/>
<accession>A0A9P7D5V9</accession>
<keyword evidence="3" id="KW-1185">Reference proteome</keyword>
<feature type="region of interest" description="Disordered" evidence="1">
    <location>
        <begin position="1"/>
        <end position="37"/>
    </location>
</feature>
<gene>
    <name evidence="2" type="ORF">EV702DRAFT_1086017</name>
</gene>
<evidence type="ECO:0000313" key="2">
    <source>
        <dbReference type="EMBL" id="KAG1779701.1"/>
    </source>
</evidence>
<feature type="compositionally biased region" description="Polar residues" evidence="1">
    <location>
        <begin position="56"/>
        <end position="66"/>
    </location>
</feature>
<comment type="caution">
    <text evidence="2">The sequence shown here is derived from an EMBL/GenBank/DDBJ whole genome shotgun (WGS) entry which is preliminary data.</text>
</comment>
<dbReference type="EMBL" id="JABBWD010000011">
    <property type="protein sequence ID" value="KAG1779701.1"/>
    <property type="molecule type" value="Genomic_DNA"/>
</dbReference>
<sequence length="158" mass="17347">MTRMCTRNVDVLEGYRTQPSAPSTPNSSPTKCRSVSHVEEEVYPWANDTLREVFASATSGKYTPMSSPAKRRRSESSGEFSSDGESSDDHMDVERPMKPLRPSRGTLMAALGLPRVLTNPPSPGGAEMTRVQKYPVAQEHDEHSIMDVVGSASHIAQR</sequence>
<evidence type="ECO:0000313" key="3">
    <source>
        <dbReference type="Proteomes" id="UP000714275"/>
    </source>
</evidence>
<reference evidence="2" key="1">
    <citation type="journal article" date="2020" name="New Phytol.">
        <title>Comparative genomics reveals dynamic genome evolution in host specialist ectomycorrhizal fungi.</title>
        <authorList>
            <person name="Lofgren L.A."/>
            <person name="Nguyen N.H."/>
            <person name="Vilgalys R."/>
            <person name="Ruytinx J."/>
            <person name="Liao H.L."/>
            <person name="Branco S."/>
            <person name="Kuo A."/>
            <person name="LaButti K."/>
            <person name="Lipzen A."/>
            <person name="Andreopoulos W."/>
            <person name="Pangilinan J."/>
            <person name="Riley R."/>
            <person name="Hundley H."/>
            <person name="Na H."/>
            <person name="Barry K."/>
            <person name="Grigoriev I.V."/>
            <person name="Stajich J.E."/>
            <person name="Kennedy P.G."/>
        </authorList>
    </citation>
    <scope>NUCLEOTIDE SEQUENCE</scope>
    <source>
        <strain evidence="2">DOB743</strain>
    </source>
</reference>
<evidence type="ECO:0000256" key="1">
    <source>
        <dbReference type="SAM" id="MobiDB-lite"/>
    </source>
</evidence>
<proteinExistence type="predicted"/>
<organism evidence="2 3">
    <name type="scientific">Suillus placidus</name>
    <dbReference type="NCBI Taxonomy" id="48579"/>
    <lineage>
        <taxon>Eukaryota</taxon>
        <taxon>Fungi</taxon>
        <taxon>Dikarya</taxon>
        <taxon>Basidiomycota</taxon>
        <taxon>Agaricomycotina</taxon>
        <taxon>Agaricomycetes</taxon>
        <taxon>Agaricomycetidae</taxon>
        <taxon>Boletales</taxon>
        <taxon>Suillineae</taxon>
        <taxon>Suillaceae</taxon>
        <taxon>Suillus</taxon>
    </lineage>
</organism>
<feature type="compositionally biased region" description="Low complexity" evidence="1">
    <location>
        <begin position="17"/>
        <end position="30"/>
    </location>
</feature>
<dbReference type="Proteomes" id="UP000714275">
    <property type="component" value="Unassembled WGS sequence"/>
</dbReference>